<reference evidence="1" key="1">
    <citation type="journal article" date="2019" name="Sci. Rep.">
        <title>Draft genome of Tanacetum cinerariifolium, the natural source of mosquito coil.</title>
        <authorList>
            <person name="Yamashiro T."/>
            <person name="Shiraishi A."/>
            <person name="Satake H."/>
            <person name="Nakayama K."/>
        </authorList>
    </citation>
    <scope>NUCLEOTIDE SEQUENCE</scope>
</reference>
<accession>A0A6L2MJM9</accession>
<organism evidence="1">
    <name type="scientific">Tanacetum cinerariifolium</name>
    <name type="common">Dalmatian daisy</name>
    <name type="synonym">Chrysanthemum cinerariifolium</name>
    <dbReference type="NCBI Taxonomy" id="118510"/>
    <lineage>
        <taxon>Eukaryota</taxon>
        <taxon>Viridiplantae</taxon>
        <taxon>Streptophyta</taxon>
        <taxon>Embryophyta</taxon>
        <taxon>Tracheophyta</taxon>
        <taxon>Spermatophyta</taxon>
        <taxon>Magnoliopsida</taxon>
        <taxon>eudicotyledons</taxon>
        <taxon>Gunneridae</taxon>
        <taxon>Pentapetalae</taxon>
        <taxon>asterids</taxon>
        <taxon>campanulids</taxon>
        <taxon>Asterales</taxon>
        <taxon>Asteraceae</taxon>
        <taxon>Asteroideae</taxon>
        <taxon>Anthemideae</taxon>
        <taxon>Anthemidinae</taxon>
        <taxon>Tanacetum</taxon>
    </lineage>
</organism>
<protein>
    <recommendedName>
        <fullName evidence="2">Integrase, catalytic region, zinc finger, CCHC-type, peptidase aspartic, catalytic</fullName>
    </recommendedName>
</protein>
<evidence type="ECO:0000313" key="1">
    <source>
        <dbReference type="EMBL" id="GEU74143.1"/>
    </source>
</evidence>
<proteinExistence type="predicted"/>
<sequence length="375" mass="42990">MATTYSIVLSRKENGVNILKSVDEGPFQMRTFRETIVVKLNRGLKESKYDQLYAYLKQHEAYANQNKMMLERFTQHTVDSLALMSNVSPQQYSSQSSTTLPSTHVPSVSYQPNFADNTQLDYGLSLTDNLIKNLTNTLALLTQSYKTYLPQTNNQFKTLSNTRNQDSRVIVQNVQGRQNRGKETMQGEQENGVVLDEEQLLFFAGGQDNVVDEDVDESPVQELALNVDNVFQDDECNMFDFDDVVCEHHEVHEMHNNVQSNYVVDTYAEYMGDSNMIPYDQYVKDNAEPVVQNNVSFVLNDAYMMIINEIHKHSAQCVFVKAQTKVADASLTAELASYKEQVELYEGRAKFELTEREKKIEEQSRIVITDRNIKE</sequence>
<dbReference type="AlphaFoldDB" id="A0A6L2MJM9"/>
<name>A0A6L2MJM9_TANCI</name>
<comment type="caution">
    <text evidence="1">The sequence shown here is derived from an EMBL/GenBank/DDBJ whole genome shotgun (WGS) entry which is preliminary data.</text>
</comment>
<dbReference type="EMBL" id="BKCJ010006829">
    <property type="protein sequence ID" value="GEU74143.1"/>
    <property type="molecule type" value="Genomic_DNA"/>
</dbReference>
<gene>
    <name evidence="1" type="ORF">Tci_046121</name>
</gene>
<evidence type="ECO:0008006" key="2">
    <source>
        <dbReference type="Google" id="ProtNLM"/>
    </source>
</evidence>